<reference evidence="2" key="1">
    <citation type="submission" date="2022-06" db="EMBL/GenBank/DDBJ databases">
        <authorList>
            <consortium name="SYNGENTA / RWTH Aachen University"/>
        </authorList>
    </citation>
    <scope>NUCLEOTIDE SEQUENCE</scope>
</reference>
<proteinExistence type="predicted"/>
<keyword evidence="1" id="KW-1133">Transmembrane helix</keyword>
<name>A0AAV0BE64_PHAPC</name>
<comment type="caution">
    <text evidence="2">The sequence shown here is derived from an EMBL/GenBank/DDBJ whole genome shotgun (WGS) entry which is preliminary data.</text>
</comment>
<evidence type="ECO:0000313" key="2">
    <source>
        <dbReference type="EMBL" id="CAH7684789.1"/>
    </source>
</evidence>
<evidence type="ECO:0000256" key="1">
    <source>
        <dbReference type="SAM" id="Phobius"/>
    </source>
</evidence>
<feature type="transmembrane region" description="Helical" evidence="1">
    <location>
        <begin position="39"/>
        <end position="58"/>
    </location>
</feature>
<protein>
    <submittedName>
        <fullName evidence="2">Expressed protein</fullName>
    </submittedName>
</protein>
<organism evidence="2 3">
    <name type="scientific">Phakopsora pachyrhizi</name>
    <name type="common">Asian soybean rust disease fungus</name>
    <dbReference type="NCBI Taxonomy" id="170000"/>
    <lineage>
        <taxon>Eukaryota</taxon>
        <taxon>Fungi</taxon>
        <taxon>Dikarya</taxon>
        <taxon>Basidiomycota</taxon>
        <taxon>Pucciniomycotina</taxon>
        <taxon>Pucciniomycetes</taxon>
        <taxon>Pucciniales</taxon>
        <taxon>Phakopsoraceae</taxon>
        <taxon>Phakopsora</taxon>
    </lineage>
</organism>
<sequence length="106" mass="12810">MNHYLQAVNRLTLIHWLSAAQLEMFIRFSGVFIQCFINLYHHISSCHTSVFYFFIFYYKNKSNICFLFKIFILVEVDFGLWFRFSNVIFIFTRAFFLIVFEASQMG</sequence>
<accession>A0AAV0BE64</accession>
<feature type="transmembrane region" description="Helical" evidence="1">
    <location>
        <begin position="78"/>
        <end position="100"/>
    </location>
</feature>
<keyword evidence="1" id="KW-0472">Membrane</keyword>
<dbReference type="AlphaFoldDB" id="A0AAV0BE64"/>
<gene>
    <name evidence="2" type="ORF">PPACK8108_LOCUS19215</name>
</gene>
<dbReference type="Proteomes" id="UP001153365">
    <property type="component" value="Unassembled WGS sequence"/>
</dbReference>
<dbReference type="EMBL" id="CALTRL010005688">
    <property type="protein sequence ID" value="CAH7684789.1"/>
    <property type="molecule type" value="Genomic_DNA"/>
</dbReference>
<evidence type="ECO:0000313" key="3">
    <source>
        <dbReference type="Proteomes" id="UP001153365"/>
    </source>
</evidence>
<keyword evidence="3" id="KW-1185">Reference proteome</keyword>
<keyword evidence="1" id="KW-0812">Transmembrane</keyword>